<dbReference type="EMBL" id="PKJO01000002">
    <property type="protein sequence ID" value="PLA40801.1"/>
    <property type="molecule type" value="Genomic_DNA"/>
</dbReference>
<dbReference type="GO" id="GO:0046872">
    <property type="term" value="F:metal ion binding"/>
    <property type="evidence" value="ECO:0007669"/>
    <property type="project" value="InterPro"/>
</dbReference>
<proteinExistence type="predicted"/>
<dbReference type="AlphaFoldDB" id="A0A2I1XDU1"/>
<keyword evidence="1" id="KW-0732">Signal</keyword>
<name>A0A2I1XDU1_NEISI</name>
<evidence type="ECO:0000256" key="1">
    <source>
        <dbReference type="SAM" id="SignalP"/>
    </source>
</evidence>
<accession>A0A2I1XDU1</accession>
<dbReference type="Pfam" id="PF05193">
    <property type="entry name" value="Peptidase_M16_C"/>
    <property type="match status" value="1"/>
</dbReference>
<dbReference type="PANTHER" id="PTHR11851">
    <property type="entry name" value="METALLOPROTEASE"/>
    <property type="match status" value="1"/>
</dbReference>
<feature type="signal peptide" evidence="1">
    <location>
        <begin position="1"/>
        <end position="18"/>
    </location>
</feature>
<dbReference type="PANTHER" id="PTHR11851:SF224">
    <property type="entry name" value="PROCESSING PROTEASE"/>
    <property type="match status" value="1"/>
</dbReference>
<dbReference type="Proteomes" id="UP000234767">
    <property type="component" value="Unassembled WGS sequence"/>
</dbReference>
<dbReference type="RefSeq" id="WP_101809800.1">
    <property type="nucleotide sequence ID" value="NZ_PKJO01000002.1"/>
</dbReference>
<feature type="domain" description="Peptidase M16 C-terminal" evidence="2">
    <location>
        <begin position="188"/>
        <end position="364"/>
    </location>
</feature>
<dbReference type="SUPFAM" id="SSF63411">
    <property type="entry name" value="LuxS/MPP-like metallohydrolase"/>
    <property type="match status" value="2"/>
</dbReference>
<evidence type="ECO:0000313" key="4">
    <source>
        <dbReference type="Proteomes" id="UP000234767"/>
    </source>
</evidence>
<evidence type="ECO:0000259" key="2">
    <source>
        <dbReference type="Pfam" id="PF05193"/>
    </source>
</evidence>
<sequence length="437" mass="47408">MKYAPAFLALILPLSIQAAVNIQRWTTPQGVQILLAERHENPIIDMAVSFRGAGNASDPDGKSETAAFTAALLTSGTKEMDEETFNAQTNGLAVEIGSGTDNETATATLRSLSRPDTLKKAVSLFNGALARPRFDEAVFRRNQTQAATVLQQQETKPDFTAARTLARLSYPDHPYGKGAYTTVQSINSITIDNIRAFYRTRYGKNNAVVAIVGDIDRKGADRLVQDALSGLPDRAAASADVTPVKKHPAQRRDIPFAGEQAQIMLGMPLITRNDPDYYALVAGNYVLGGGGFDSRLMEVLRNQRGDTYGVYSNLTPERQAGMFTIAYSSRKPAARASLAAAQEVIRQFIAEGPTEEEMAQAKANITGSFPLRFDSNAKLLGYLSLIGVYNLPDDYLEAYPKAVAKLTAADVKAAWQKRVRPEDLNIVVVGASKVQAE</sequence>
<gene>
    <name evidence="3" type="ORF">CYK00_01915</name>
</gene>
<dbReference type="Gene3D" id="3.30.830.10">
    <property type="entry name" value="Metalloenzyme, LuxS/M16 peptidase-like"/>
    <property type="match status" value="2"/>
</dbReference>
<dbReference type="InterPro" id="IPR050361">
    <property type="entry name" value="MPP/UQCRC_Complex"/>
</dbReference>
<organism evidence="3 4">
    <name type="scientific">Neisseria sicca</name>
    <dbReference type="NCBI Taxonomy" id="490"/>
    <lineage>
        <taxon>Bacteria</taxon>
        <taxon>Pseudomonadati</taxon>
        <taxon>Pseudomonadota</taxon>
        <taxon>Betaproteobacteria</taxon>
        <taxon>Neisseriales</taxon>
        <taxon>Neisseriaceae</taxon>
        <taxon>Neisseria</taxon>
    </lineage>
</organism>
<reference evidence="3 4" key="1">
    <citation type="submission" date="2017-12" db="EMBL/GenBank/DDBJ databases">
        <title>Phylogenetic diversity of female urinary microbiome.</title>
        <authorList>
            <person name="Thomas-White K."/>
            <person name="Wolfe A.J."/>
        </authorList>
    </citation>
    <scope>NUCLEOTIDE SEQUENCE [LARGE SCALE GENOMIC DNA]</scope>
    <source>
        <strain evidence="3 4">UMB0321</strain>
    </source>
</reference>
<dbReference type="InterPro" id="IPR007863">
    <property type="entry name" value="Peptidase_M16_C"/>
</dbReference>
<comment type="caution">
    <text evidence="3">The sequence shown here is derived from an EMBL/GenBank/DDBJ whole genome shotgun (WGS) entry which is preliminary data.</text>
</comment>
<feature type="chain" id="PRO_5014189327" evidence="1">
    <location>
        <begin position="19"/>
        <end position="437"/>
    </location>
</feature>
<evidence type="ECO:0000313" key="3">
    <source>
        <dbReference type="EMBL" id="PLA40801.1"/>
    </source>
</evidence>
<protein>
    <submittedName>
        <fullName evidence="3">Insulinase family protein</fullName>
    </submittedName>
</protein>
<dbReference type="InterPro" id="IPR011249">
    <property type="entry name" value="Metalloenz_LuxS/M16"/>
</dbReference>